<dbReference type="KEGG" id="nab:B1sIIB91_04455"/>
<dbReference type="PROSITE" id="PS51900">
    <property type="entry name" value="CB"/>
    <property type="match status" value="1"/>
</dbReference>
<evidence type="ECO:0000256" key="4">
    <source>
        <dbReference type="PROSITE-ProRule" id="PRU01248"/>
    </source>
</evidence>
<evidence type="ECO:0000313" key="7">
    <source>
        <dbReference type="EMBL" id="ASY24146.1"/>
    </source>
</evidence>
<sequence length="251" mass="29027">MLVNEWVDTVWNVVNVRPKTLHDYKRLYKRHLMPVIGSMSLDEVDVVVLQRKLISLPPQTARHCLMLVKTIYREAKLYKVCSNNPADGLRTAPIQISEKKFLVWEDVDARDWGRYNHQVRFLALHGLRWSEAAAITQADIRDDFVFVSRTVNGPCKSKTSVRKVPYLGWFKPLPMTYKPMQKCANKHGVTVHSFRRTYAYLLKTQGIHVTTAQKLLGHSDPMMTLRVYTSVLDSEINDTGEKLKNYLLLNV</sequence>
<keyword evidence="3" id="KW-0233">DNA recombination</keyword>
<evidence type="ECO:0000259" key="6">
    <source>
        <dbReference type="PROSITE" id="PS51900"/>
    </source>
</evidence>
<keyword evidence="8" id="KW-1185">Reference proteome</keyword>
<evidence type="ECO:0000256" key="2">
    <source>
        <dbReference type="ARBA" id="ARBA00023125"/>
    </source>
</evidence>
<dbReference type="Pfam" id="PF00589">
    <property type="entry name" value="Phage_integrase"/>
    <property type="match status" value="1"/>
</dbReference>
<proteinExistence type="predicted"/>
<evidence type="ECO:0000256" key="1">
    <source>
        <dbReference type="ARBA" id="ARBA00022908"/>
    </source>
</evidence>
<reference evidence="7 8" key="1">
    <citation type="submission" date="2016-07" db="EMBL/GenBank/DDBJ databases">
        <title>High microdiversification within the ubiquitous acI lineage of Actinobacteria.</title>
        <authorList>
            <person name="Neuenschwander S.M."/>
            <person name="Salcher M."/>
            <person name="Ghai R."/>
            <person name="Pernthaler J."/>
        </authorList>
    </citation>
    <scope>NUCLEOTIDE SEQUENCE [LARGE SCALE GENOMIC DNA]</scope>
    <source>
        <strain evidence="7">MMS-IIB-91</strain>
    </source>
</reference>
<evidence type="ECO:0000259" key="5">
    <source>
        <dbReference type="PROSITE" id="PS51898"/>
    </source>
</evidence>
<dbReference type="SUPFAM" id="SSF56349">
    <property type="entry name" value="DNA breaking-rejoining enzymes"/>
    <property type="match status" value="1"/>
</dbReference>
<dbReference type="GO" id="GO:0006310">
    <property type="term" value="P:DNA recombination"/>
    <property type="evidence" value="ECO:0007669"/>
    <property type="project" value="UniProtKB-KW"/>
</dbReference>
<dbReference type="InterPro" id="IPR044068">
    <property type="entry name" value="CB"/>
</dbReference>
<dbReference type="InterPro" id="IPR004107">
    <property type="entry name" value="Integrase_SAM-like_N"/>
</dbReference>
<organism evidence="7 8">
    <name type="scientific">Candidatus Nanopelagicus abundans</name>
    <dbReference type="NCBI Taxonomy" id="1884916"/>
    <lineage>
        <taxon>Bacteria</taxon>
        <taxon>Bacillati</taxon>
        <taxon>Actinomycetota</taxon>
        <taxon>Actinomycetes</taxon>
        <taxon>Candidatus Nanopelagicales</taxon>
        <taxon>Candidatus Nanopelagicaceae</taxon>
        <taxon>Candidatus Nanopelagicus</taxon>
    </lineage>
</organism>
<dbReference type="PROSITE" id="PS51898">
    <property type="entry name" value="TYR_RECOMBINASE"/>
    <property type="match status" value="1"/>
</dbReference>
<dbReference type="GO" id="GO:0015074">
    <property type="term" value="P:DNA integration"/>
    <property type="evidence" value="ECO:0007669"/>
    <property type="project" value="UniProtKB-KW"/>
</dbReference>
<dbReference type="InterPro" id="IPR013762">
    <property type="entry name" value="Integrase-like_cat_sf"/>
</dbReference>
<dbReference type="OrthoDB" id="1822491at2"/>
<dbReference type="AlphaFoldDB" id="A0A249L588"/>
<dbReference type="Pfam" id="PF14659">
    <property type="entry name" value="Phage_int_SAM_3"/>
    <property type="match status" value="1"/>
</dbReference>
<dbReference type="Gene3D" id="1.10.150.130">
    <property type="match status" value="1"/>
</dbReference>
<dbReference type="InterPro" id="IPR050090">
    <property type="entry name" value="Tyrosine_recombinase_XerCD"/>
</dbReference>
<evidence type="ECO:0000256" key="3">
    <source>
        <dbReference type="ARBA" id="ARBA00023172"/>
    </source>
</evidence>
<gene>
    <name evidence="7" type="ORF">B1sIIB91_04455</name>
</gene>
<dbReference type="Proteomes" id="UP000217210">
    <property type="component" value="Chromosome"/>
</dbReference>
<feature type="domain" description="Core-binding (CB)" evidence="6">
    <location>
        <begin position="1"/>
        <end position="76"/>
    </location>
</feature>
<dbReference type="RefSeq" id="WP_095688406.1">
    <property type="nucleotide sequence ID" value="NZ_CP016779.1"/>
</dbReference>
<name>A0A249L588_9ACTN</name>
<dbReference type="InterPro" id="IPR010998">
    <property type="entry name" value="Integrase_recombinase_N"/>
</dbReference>
<dbReference type="InterPro" id="IPR002104">
    <property type="entry name" value="Integrase_catalytic"/>
</dbReference>
<keyword evidence="1" id="KW-0229">DNA integration</keyword>
<dbReference type="InterPro" id="IPR011010">
    <property type="entry name" value="DNA_brk_join_enz"/>
</dbReference>
<keyword evidence="2 4" id="KW-0238">DNA-binding</keyword>
<evidence type="ECO:0000313" key="8">
    <source>
        <dbReference type="Proteomes" id="UP000217210"/>
    </source>
</evidence>
<dbReference type="Gene3D" id="1.10.443.10">
    <property type="entry name" value="Intergrase catalytic core"/>
    <property type="match status" value="1"/>
</dbReference>
<feature type="domain" description="Tyr recombinase" evidence="5">
    <location>
        <begin position="88"/>
        <end position="241"/>
    </location>
</feature>
<dbReference type="PANTHER" id="PTHR30349">
    <property type="entry name" value="PHAGE INTEGRASE-RELATED"/>
    <property type="match status" value="1"/>
</dbReference>
<accession>A0A249L588</accession>
<dbReference type="EMBL" id="CP016779">
    <property type="protein sequence ID" value="ASY24146.1"/>
    <property type="molecule type" value="Genomic_DNA"/>
</dbReference>
<dbReference type="GO" id="GO:0003677">
    <property type="term" value="F:DNA binding"/>
    <property type="evidence" value="ECO:0007669"/>
    <property type="project" value="UniProtKB-UniRule"/>
</dbReference>
<protein>
    <submittedName>
        <fullName evidence="7">Tyrosine recombinase XerC</fullName>
    </submittedName>
</protein>